<keyword evidence="1" id="KW-0472">Membrane</keyword>
<proteinExistence type="predicted"/>
<feature type="transmembrane region" description="Helical" evidence="1">
    <location>
        <begin position="53"/>
        <end position="73"/>
    </location>
</feature>
<keyword evidence="1" id="KW-0812">Transmembrane</keyword>
<feature type="transmembrane region" description="Helical" evidence="1">
    <location>
        <begin position="400"/>
        <end position="420"/>
    </location>
</feature>
<feature type="transmembrane region" description="Helical" evidence="1">
    <location>
        <begin position="464"/>
        <end position="481"/>
    </location>
</feature>
<evidence type="ECO:0000313" key="3">
    <source>
        <dbReference type="Proteomes" id="UP000055060"/>
    </source>
</evidence>
<feature type="transmembrane region" description="Helical" evidence="1">
    <location>
        <begin position="432"/>
        <end position="452"/>
    </location>
</feature>
<name>A0A0S7BG01_9CHLR</name>
<dbReference type="AlphaFoldDB" id="A0A0S7BG01"/>
<dbReference type="EMBL" id="DF967972">
    <property type="protein sequence ID" value="GAP13940.1"/>
    <property type="molecule type" value="Genomic_DNA"/>
</dbReference>
<evidence type="ECO:0008006" key="4">
    <source>
        <dbReference type="Google" id="ProtNLM"/>
    </source>
</evidence>
<dbReference type="Proteomes" id="UP000055060">
    <property type="component" value="Unassembled WGS sequence"/>
</dbReference>
<feature type="transmembrane region" description="Helical" evidence="1">
    <location>
        <begin position="150"/>
        <end position="169"/>
    </location>
</feature>
<feature type="transmembrane region" description="Helical" evidence="1">
    <location>
        <begin position="94"/>
        <end position="113"/>
    </location>
</feature>
<keyword evidence="3" id="KW-1185">Reference proteome</keyword>
<feature type="transmembrane region" description="Helical" evidence="1">
    <location>
        <begin position="302"/>
        <end position="332"/>
    </location>
</feature>
<keyword evidence="1" id="KW-1133">Transmembrane helix</keyword>
<organism evidence="2">
    <name type="scientific">Longilinea arvoryzae</name>
    <dbReference type="NCBI Taxonomy" id="360412"/>
    <lineage>
        <taxon>Bacteria</taxon>
        <taxon>Bacillati</taxon>
        <taxon>Chloroflexota</taxon>
        <taxon>Anaerolineae</taxon>
        <taxon>Anaerolineales</taxon>
        <taxon>Anaerolineaceae</taxon>
        <taxon>Longilinea</taxon>
    </lineage>
</organism>
<sequence length="654" mass="73757">MKTIPSDSVRRLNVLRAIIAVVMLACLLGFQAQASQAGGLKLWRHTAPKIDTLPMFGLGVLGSLLLALSYTRLRSALLRISGTAFHFLTSLRKFNWLVFLGLGILFPCLYLTRTWETIWPFAPRIWTFGILVAIGSVALHAVWRGRAWTYSIAATVLIYAVIYRVALFVPQVSDYLFSMGWSEASRYYNASLFFANQIYGKAYPLPTLHPTRYLLQSIPFLIPSLPLWFHRLWQVLLWLGMNGLAAWLLARRFCPQDRVLRWLTAGWAFLFFFQGPVYYHLIVCILLVVWGFDARRFWRSLAVVAVASVWAGISRINWLPVPGLLATLLYLIEIPRQDKPLLRYLLPPAVWTLVGVAIAFATQQFYISISGNPADQFSSSLSSDLLWYRLWPNITYPPGILQAILYVSLPLLLLFSAFLIRNTRSVHPIRWLGIAAILGVFLAGGIVVSIKIGGGSNLHNLDAFLALMAVVGAAIGLGRFQTDRPENAKTLRIHPILIGLILLVPAWTAILEGSPADPLASHADQQRALAEISQYVETAREENRAVLFINQRQLETFGSVPRVELVPDYEKVFLMEMVMSNNRSYLDAFYTKLKNHEFGLIVTEPLYVNLQDRTHAFSEENNVWMERVVAPILENYQPAATIDGFGIQLLVPKN</sequence>
<protein>
    <recommendedName>
        <fullName evidence="4">Glycosyltransferase RgtA/B/C/D-like domain-containing protein</fullName>
    </recommendedName>
</protein>
<dbReference type="RefSeq" id="WP_075073237.1">
    <property type="nucleotide sequence ID" value="NZ_DF967972.1"/>
</dbReference>
<dbReference type="STRING" id="360412.LARV_01699"/>
<feature type="transmembrane region" description="Helical" evidence="1">
    <location>
        <begin position="493"/>
        <end position="511"/>
    </location>
</feature>
<feature type="transmembrane region" description="Helical" evidence="1">
    <location>
        <begin position="232"/>
        <end position="250"/>
    </location>
</feature>
<feature type="transmembrane region" description="Helical" evidence="1">
    <location>
        <begin position="262"/>
        <end position="290"/>
    </location>
</feature>
<reference evidence="2" key="1">
    <citation type="submission" date="2015-07" db="EMBL/GenBank/DDBJ databases">
        <title>Draft Genome Sequences of Anaerolinea thermolimosa IMO-1, Bellilinea caldifistulae GOMI-1, Leptolinea tardivitalis YMTK-2, Levilinea saccharolytica KIBI-1,Longilinea arvoryzae KOME-1, Previously Described as Members of the Anaerolineaceae (Chloroflexi).</title>
        <authorList>
            <person name="Sekiguchi Y."/>
            <person name="Ohashi A."/>
            <person name="Matsuura N."/>
            <person name="Tourlousse M.D."/>
        </authorList>
    </citation>
    <scope>NUCLEOTIDE SEQUENCE [LARGE SCALE GENOMIC DNA]</scope>
    <source>
        <strain evidence="2">KOME-1</strain>
    </source>
</reference>
<feature type="transmembrane region" description="Helical" evidence="1">
    <location>
        <begin position="125"/>
        <end position="143"/>
    </location>
</feature>
<gene>
    <name evidence="2" type="ORF">LARV_01699</name>
</gene>
<evidence type="ECO:0000256" key="1">
    <source>
        <dbReference type="SAM" id="Phobius"/>
    </source>
</evidence>
<feature type="transmembrane region" description="Helical" evidence="1">
    <location>
        <begin position="344"/>
        <end position="367"/>
    </location>
</feature>
<dbReference type="OrthoDB" id="157268at2"/>
<accession>A0A0S7BG01</accession>
<evidence type="ECO:0000313" key="2">
    <source>
        <dbReference type="EMBL" id="GAP13940.1"/>
    </source>
</evidence>